<comment type="caution">
    <text evidence="1">The sequence shown here is derived from an EMBL/GenBank/DDBJ whole genome shotgun (WGS) entry which is preliminary data.</text>
</comment>
<evidence type="ECO:0000313" key="2">
    <source>
        <dbReference type="Proteomes" id="UP000601435"/>
    </source>
</evidence>
<organism evidence="1 2">
    <name type="scientific">Symbiodinium necroappetens</name>
    <dbReference type="NCBI Taxonomy" id="1628268"/>
    <lineage>
        <taxon>Eukaryota</taxon>
        <taxon>Sar</taxon>
        <taxon>Alveolata</taxon>
        <taxon>Dinophyceae</taxon>
        <taxon>Suessiales</taxon>
        <taxon>Symbiodiniaceae</taxon>
        <taxon>Symbiodinium</taxon>
    </lineage>
</organism>
<gene>
    <name evidence="1" type="primary">SHL2</name>
    <name evidence="1" type="ORF">SNEC2469_LOCUS35186</name>
</gene>
<keyword evidence="2" id="KW-1185">Reference proteome</keyword>
<protein>
    <submittedName>
        <fullName evidence="1">SHL2 protein</fullName>
    </submittedName>
</protein>
<feature type="non-terminal residue" evidence="1">
    <location>
        <position position="1"/>
    </location>
</feature>
<name>A0A813CN34_9DINO</name>
<accession>A0A813CN34</accession>
<proteinExistence type="predicted"/>
<dbReference type="AlphaFoldDB" id="A0A813CN34"/>
<dbReference type="Proteomes" id="UP000601435">
    <property type="component" value="Unassembled WGS sequence"/>
</dbReference>
<sequence>FGPQAMWMASSVALWEQALLSVARALTFLRDRWSAASPIRFFFTGGTLLALLRYGTVTWDAGEGKIDFVDKDVDVLILADSPLEWWKAIAALTAELENDGWTGCSLLMRESSTLPHELEVSQLARSKGANLFSRGVAELACALVGKDSRTLRPALVPFNAVWVQAFEFDKLERGRRWYRQVPFLSTAASVLASSPACSPADGQCVLLGGFPFQAWRGALPVSVLLPDSSCVFVPEEQLGGASLAADLSNCTFSADGSYQVSFSMFKGSLNHEADCPPKLHLGNTVDWRSPPDCPDRVQEYNDRMLSNLSYVWHPHGYQLHRAHSSALGLGGGGEEKAGITDLSVPQAPDVHPIILAVEALAKRLGEPKFKQMLREVFFGGEARIKLLTAWFTAKKNEGACFAIITAGVASSVSMALEAVPEWDDFFPTDLVLDVGACRHQVMSVTGQKSLMLRDLRPTIPRILLVDDSLGEDPPPAWVLRRSQVIPVALPYEGQGLDDESLARVDVALLGA</sequence>
<reference evidence="1" key="1">
    <citation type="submission" date="2021-02" db="EMBL/GenBank/DDBJ databases">
        <authorList>
            <person name="Dougan E. K."/>
            <person name="Rhodes N."/>
            <person name="Thang M."/>
            <person name="Chan C."/>
        </authorList>
    </citation>
    <scope>NUCLEOTIDE SEQUENCE</scope>
</reference>
<dbReference type="OrthoDB" id="412988at2759"/>
<evidence type="ECO:0000313" key="1">
    <source>
        <dbReference type="EMBL" id="CAE7943840.1"/>
    </source>
</evidence>
<dbReference type="EMBL" id="CAJNJA010100585">
    <property type="protein sequence ID" value="CAE7943840.1"/>
    <property type="molecule type" value="Genomic_DNA"/>
</dbReference>